<dbReference type="GO" id="GO:0019563">
    <property type="term" value="P:glycerol catabolic process"/>
    <property type="evidence" value="ECO:0007669"/>
    <property type="project" value="TreeGrafter"/>
</dbReference>
<dbReference type="GO" id="GO:0005829">
    <property type="term" value="C:cytosol"/>
    <property type="evidence" value="ECO:0007669"/>
    <property type="project" value="TreeGrafter"/>
</dbReference>
<dbReference type="VEuPathDB" id="GiardiaDB:GMRT_13306"/>
<dbReference type="PANTHER" id="PTHR21139:SF2">
    <property type="entry name" value="TRIOSEPHOSPHATE ISOMERASE"/>
    <property type="match status" value="1"/>
</dbReference>
<dbReference type="InterPro" id="IPR013785">
    <property type="entry name" value="Aldolase_TIM"/>
</dbReference>
<dbReference type="OrthoDB" id="6715177at2759"/>
<dbReference type="PROSITE" id="PS51440">
    <property type="entry name" value="TIM_2"/>
    <property type="match status" value="1"/>
</dbReference>
<comment type="subunit">
    <text evidence="2">Homodimer.</text>
</comment>
<evidence type="ECO:0000256" key="7">
    <source>
        <dbReference type="RuleBase" id="RU363013"/>
    </source>
</evidence>
<keyword evidence="4 7" id="KW-0312">Gluconeogenesis</keyword>
<dbReference type="PROSITE" id="PS00171">
    <property type="entry name" value="TIM_1"/>
    <property type="match status" value="1"/>
</dbReference>
<comment type="catalytic activity">
    <reaction evidence="7">
        <text>D-glyceraldehyde 3-phosphate = dihydroxyacetone phosphate</text>
        <dbReference type="Rhea" id="RHEA:18585"/>
        <dbReference type="ChEBI" id="CHEBI:57642"/>
        <dbReference type="ChEBI" id="CHEBI:59776"/>
        <dbReference type="EC" id="5.3.1.1"/>
    </reaction>
</comment>
<dbReference type="GO" id="GO:0006094">
    <property type="term" value="P:gluconeogenesis"/>
    <property type="evidence" value="ECO:0007669"/>
    <property type="project" value="UniProtKB-UniPathway"/>
</dbReference>
<dbReference type="InterPro" id="IPR035990">
    <property type="entry name" value="TIM_sf"/>
</dbReference>
<sequence>MRRPFIGGNFKCNGTKDFIKTHVAAIAGHKIPESIDVAVAPAMPHLLLAQEVNTNKALKISSQNVYLQPPGAWTGEVSVEMLKDLGIEMTLVGHSERRRIMGETDEQSAQKAARALASGMTVLFCIGETLDERNAGKTMDVNIQQLEALRVAIKEPGHWDNVVVAYEPVWSIGTGVVATPEQAEEVHSQLRTWISEKVCPKVAENIRIIYGGSANKGNCENLGKCPNIDGFLVGGASLKPEFCEMIDILARIKK</sequence>
<accession>A0A4Z1T168</accession>
<proteinExistence type="inferred from homology"/>
<dbReference type="UniPathway" id="UPA00138"/>
<dbReference type="InterPro" id="IPR020861">
    <property type="entry name" value="Triosephosphate_isomerase_AS"/>
</dbReference>
<dbReference type="SUPFAM" id="SSF51351">
    <property type="entry name" value="Triosephosphate isomerase (TIM)"/>
    <property type="match status" value="1"/>
</dbReference>
<dbReference type="EMBL" id="VDLU01000005">
    <property type="protein sequence ID" value="TNJ26269.1"/>
    <property type="molecule type" value="Genomic_DNA"/>
</dbReference>
<dbReference type="Proteomes" id="UP000315496">
    <property type="component" value="Chromosome 5"/>
</dbReference>
<dbReference type="NCBIfam" id="TIGR00419">
    <property type="entry name" value="tim"/>
    <property type="match status" value="1"/>
</dbReference>
<dbReference type="HAMAP" id="MF_00147_B">
    <property type="entry name" value="TIM_B"/>
    <property type="match status" value="1"/>
</dbReference>
<evidence type="ECO:0000256" key="6">
    <source>
        <dbReference type="ARBA" id="ARBA00023235"/>
    </source>
</evidence>
<evidence type="ECO:0000256" key="1">
    <source>
        <dbReference type="ARBA" id="ARBA00007422"/>
    </source>
</evidence>
<dbReference type="Gene3D" id="3.20.20.70">
    <property type="entry name" value="Aldolase class I"/>
    <property type="match status" value="1"/>
</dbReference>
<comment type="pathway">
    <text evidence="7">Carbohydrate biosynthesis; gluconeogenesis.</text>
</comment>
<reference evidence="8 9" key="1">
    <citation type="submission" date="2019-05" db="EMBL/GenBank/DDBJ databases">
        <title>The compact genome of Giardia muris reveals important steps in the evolution of intestinal protozoan parasites.</title>
        <authorList>
            <person name="Xu F."/>
            <person name="Jimenez-Gonzalez A."/>
            <person name="Einarsson E."/>
            <person name="Astvaldsson A."/>
            <person name="Peirasmaki D."/>
            <person name="Eckmann L."/>
            <person name="Andersson J.O."/>
            <person name="Svard S.G."/>
            <person name="Jerlstrom-Hultqvist J."/>
        </authorList>
    </citation>
    <scope>NUCLEOTIDE SEQUENCE [LARGE SCALE GENOMIC DNA]</scope>
    <source>
        <strain evidence="8 9">Roberts-Thomson</strain>
    </source>
</reference>
<evidence type="ECO:0000313" key="9">
    <source>
        <dbReference type="Proteomes" id="UP000315496"/>
    </source>
</evidence>
<comment type="similarity">
    <text evidence="1 7">Belongs to the triosephosphate isomerase family.</text>
</comment>
<comment type="pathway">
    <text evidence="7">Carbohydrate degradation; glycolysis; D-glyceraldehyde 3-phosphate from glycerone phosphate: step 1/1.</text>
</comment>
<gene>
    <name evidence="8" type="ORF">GMRT_13306</name>
</gene>
<dbReference type="InterPro" id="IPR000652">
    <property type="entry name" value="Triosephosphate_isomerase"/>
</dbReference>
<keyword evidence="9" id="KW-1185">Reference proteome</keyword>
<evidence type="ECO:0000256" key="3">
    <source>
        <dbReference type="ARBA" id="ARBA00019397"/>
    </source>
</evidence>
<dbReference type="PANTHER" id="PTHR21139">
    <property type="entry name" value="TRIOSEPHOSPHATE ISOMERASE"/>
    <property type="match status" value="1"/>
</dbReference>
<evidence type="ECO:0000313" key="8">
    <source>
        <dbReference type="EMBL" id="TNJ26269.1"/>
    </source>
</evidence>
<name>A0A4Z1T168_GIAMU</name>
<keyword evidence="5 7" id="KW-0324">Glycolysis</keyword>
<keyword evidence="6 7" id="KW-0413">Isomerase</keyword>
<dbReference type="EC" id="5.3.1.1" evidence="7"/>
<dbReference type="InterPro" id="IPR022896">
    <property type="entry name" value="TrioseP_Isoase_bac/euk"/>
</dbReference>
<comment type="caution">
    <text evidence="8">The sequence shown here is derived from an EMBL/GenBank/DDBJ whole genome shotgun (WGS) entry which is preliminary data.</text>
</comment>
<protein>
    <recommendedName>
        <fullName evidence="3 7">Triosephosphate isomerase</fullName>
        <ecNumber evidence="7">5.3.1.1</ecNumber>
    </recommendedName>
</protein>
<evidence type="ECO:0000256" key="4">
    <source>
        <dbReference type="ARBA" id="ARBA00022432"/>
    </source>
</evidence>
<evidence type="ECO:0000256" key="2">
    <source>
        <dbReference type="ARBA" id="ARBA00011738"/>
    </source>
</evidence>
<dbReference type="GO" id="GO:0046166">
    <property type="term" value="P:glyceraldehyde-3-phosphate biosynthetic process"/>
    <property type="evidence" value="ECO:0007669"/>
    <property type="project" value="TreeGrafter"/>
</dbReference>
<dbReference type="Pfam" id="PF00121">
    <property type="entry name" value="TIM"/>
    <property type="match status" value="1"/>
</dbReference>
<dbReference type="AlphaFoldDB" id="A0A4Z1T168"/>
<evidence type="ECO:0000256" key="5">
    <source>
        <dbReference type="ARBA" id="ARBA00023152"/>
    </source>
</evidence>
<dbReference type="FunFam" id="3.20.20.70:FF:000309">
    <property type="entry name" value="Triosephosphate isomerase"/>
    <property type="match status" value="1"/>
</dbReference>
<organism evidence="8 9">
    <name type="scientific">Giardia muris</name>
    <dbReference type="NCBI Taxonomy" id="5742"/>
    <lineage>
        <taxon>Eukaryota</taxon>
        <taxon>Metamonada</taxon>
        <taxon>Diplomonadida</taxon>
        <taxon>Hexamitidae</taxon>
        <taxon>Giardiinae</taxon>
        <taxon>Giardia</taxon>
    </lineage>
</organism>
<dbReference type="CDD" id="cd00311">
    <property type="entry name" value="TIM"/>
    <property type="match status" value="1"/>
</dbReference>
<dbReference type="GO" id="GO:0006096">
    <property type="term" value="P:glycolytic process"/>
    <property type="evidence" value="ECO:0007669"/>
    <property type="project" value="UniProtKB-UniPathway"/>
</dbReference>
<dbReference type="UniPathway" id="UPA00109">
    <property type="reaction ID" value="UER00189"/>
</dbReference>
<dbReference type="GO" id="GO:0004807">
    <property type="term" value="F:triose-phosphate isomerase activity"/>
    <property type="evidence" value="ECO:0007669"/>
    <property type="project" value="UniProtKB-EC"/>
</dbReference>